<keyword evidence="1" id="KW-0812">Transmembrane</keyword>
<dbReference type="Gene3D" id="3.30.700.10">
    <property type="entry name" value="Glycoprotein, Type 4 Pilin"/>
    <property type="match status" value="1"/>
</dbReference>
<feature type="transmembrane region" description="Helical" evidence="1">
    <location>
        <begin position="7"/>
        <end position="30"/>
    </location>
</feature>
<dbReference type="Pfam" id="PF07963">
    <property type="entry name" value="N_methyl"/>
    <property type="match status" value="1"/>
</dbReference>
<comment type="caution">
    <text evidence="2">The sequence shown here is derived from an EMBL/GenBank/DDBJ whole genome shotgun (WGS) entry which is preliminary data.</text>
</comment>
<dbReference type="EMBL" id="JAVXZY010000008">
    <property type="protein sequence ID" value="MDT9001247.1"/>
    <property type="molecule type" value="Genomic_DNA"/>
</dbReference>
<organism evidence="2 3">
    <name type="scientific">Roseateles aquae</name>
    <dbReference type="NCBI Taxonomy" id="3077235"/>
    <lineage>
        <taxon>Bacteria</taxon>
        <taxon>Pseudomonadati</taxon>
        <taxon>Pseudomonadota</taxon>
        <taxon>Betaproteobacteria</taxon>
        <taxon>Burkholderiales</taxon>
        <taxon>Sphaerotilaceae</taxon>
        <taxon>Roseateles</taxon>
    </lineage>
</organism>
<reference evidence="2" key="1">
    <citation type="submission" date="2023-09" db="EMBL/GenBank/DDBJ databases">
        <title>Paucibacter sp. APW11 Genome sequencing and assembly.</title>
        <authorList>
            <person name="Kim I."/>
        </authorList>
    </citation>
    <scope>NUCLEOTIDE SEQUENCE</scope>
    <source>
        <strain evidence="2">APW11</strain>
    </source>
</reference>
<dbReference type="InterPro" id="IPR012902">
    <property type="entry name" value="N_methyl_site"/>
</dbReference>
<keyword evidence="3" id="KW-1185">Reference proteome</keyword>
<evidence type="ECO:0000256" key="1">
    <source>
        <dbReference type="SAM" id="Phobius"/>
    </source>
</evidence>
<keyword evidence="1" id="KW-0472">Membrane</keyword>
<name>A0ABU3PF71_9BURK</name>
<protein>
    <submittedName>
        <fullName evidence="2">Type II secretion system protein</fullName>
    </submittedName>
</protein>
<dbReference type="PROSITE" id="PS00409">
    <property type="entry name" value="PROKAR_NTER_METHYL"/>
    <property type="match status" value="1"/>
</dbReference>
<accession>A0ABU3PF71</accession>
<gene>
    <name evidence="2" type="ORF">RQP53_18355</name>
</gene>
<evidence type="ECO:0000313" key="3">
    <source>
        <dbReference type="Proteomes" id="UP001246372"/>
    </source>
</evidence>
<keyword evidence="1" id="KW-1133">Transmembrane helix</keyword>
<evidence type="ECO:0000313" key="2">
    <source>
        <dbReference type="EMBL" id="MDT9001247.1"/>
    </source>
</evidence>
<dbReference type="NCBIfam" id="TIGR02532">
    <property type="entry name" value="IV_pilin_GFxxxE"/>
    <property type="match status" value="1"/>
</dbReference>
<dbReference type="RefSeq" id="WP_315652128.1">
    <property type="nucleotide sequence ID" value="NZ_JAVXZY010000008.1"/>
</dbReference>
<proteinExistence type="predicted"/>
<sequence>MNPRRHAAGFTLIELLVVLALMGLVGAMVLPNLQRVTGQLEYATQRDRLFADLSSLGYRAFVLGQGFTLREESAVQILADGNPILVLPQGWRLQVPKPVEFRFNGTCSGGQVSLINEDGARHDFRLSPVSCEVNVNAPGTP</sequence>
<dbReference type="SUPFAM" id="SSF54523">
    <property type="entry name" value="Pili subunits"/>
    <property type="match status" value="1"/>
</dbReference>
<dbReference type="Proteomes" id="UP001246372">
    <property type="component" value="Unassembled WGS sequence"/>
</dbReference>
<dbReference type="InterPro" id="IPR045584">
    <property type="entry name" value="Pilin-like"/>
</dbReference>